<dbReference type="Proteomes" id="UP000269015">
    <property type="component" value="Chromosome"/>
</dbReference>
<dbReference type="InterPro" id="IPR000595">
    <property type="entry name" value="cNMP-bd_dom"/>
</dbReference>
<accession>A0AAD0YSW3</accession>
<reference evidence="2 3" key="1">
    <citation type="submission" date="2018-11" db="EMBL/GenBank/DDBJ databases">
        <title>Proposal to divide the Flavobacteriaceae and reorganize its genera based on Amino Acid Identity values calculated from whole genome sequences.</title>
        <authorList>
            <person name="Nicholson A.C."/>
            <person name="Gulvik C.A."/>
            <person name="Whitney A.M."/>
            <person name="Humrighouse B.W."/>
            <person name="Bell M."/>
            <person name="Holmes B."/>
            <person name="Steigerwalt A.G."/>
            <person name="Villarma A."/>
            <person name="Sheth M."/>
            <person name="Batra D."/>
            <person name="Pryor J."/>
            <person name="Bernardet J.-F."/>
            <person name="Hugo C."/>
            <person name="Kampfer P."/>
            <person name="Newman J."/>
            <person name="McQuiston J.R."/>
        </authorList>
    </citation>
    <scope>NUCLEOTIDE SEQUENCE [LARGE SCALE GENOMIC DNA]</scope>
    <source>
        <strain evidence="2 3">H5559</strain>
    </source>
</reference>
<dbReference type="InterPro" id="IPR014710">
    <property type="entry name" value="RmlC-like_jellyroll"/>
</dbReference>
<dbReference type="CDD" id="cd00038">
    <property type="entry name" value="CAP_ED"/>
    <property type="match status" value="1"/>
</dbReference>
<dbReference type="Pfam" id="PF00027">
    <property type="entry name" value="cNMP_binding"/>
    <property type="match status" value="1"/>
</dbReference>
<evidence type="ECO:0000313" key="2">
    <source>
        <dbReference type="EMBL" id="AZB16608.1"/>
    </source>
</evidence>
<dbReference type="RefSeq" id="WP_027375216.1">
    <property type="nucleotide sequence ID" value="NZ_CP022058.2"/>
</dbReference>
<evidence type="ECO:0000259" key="1">
    <source>
        <dbReference type="PROSITE" id="PS50042"/>
    </source>
</evidence>
<evidence type="ECO:0000313" key="3">
    <source>
        <dbReference type="Proteomes" id="UP000269015"/>
    </source>
</evidence>
<organism evidence="2 3">
    <name type="scientific">Chryseobacterium indologenes</name>
    <name type="common">Flavobacterium indologenes</name>
    <dbReference type="NCBI Taxonomy" id="253"/>
    <lineage>
        <taxon>Bacteria</taxon>
        <taxon>Pseudomonadati</taxon>
        <taxon>Bacteroidota</taxon>
        <taxon>Flavobacteriia</taxon>
        <taxon>Flavobacteriales</taxon>
        <taxon>Weeksellaceae</taxon>
        <taxon>Chryseobacterium group</taxon>
        <taxon>Chryseobacterium</taxon>
    </lineage>
</organism>
<dbReference type="EMBL" id="CP033930">
    <property type="protein sequence ID" value="AZB16608.1"/>
    <property type="molecule type" value="Genomic_DNA"/>
</dbReference>
<protein>
    <submittedName>
        <fullName evidence="2">Crp/Fnr family transcriptional regulator</fullName>
    </submittedName>
</protein>
<dbReference type="AlphaFoldDB" id="A0AAD0YSW3"/>
<dbReference type="PROSITE" id="PS50042">
    <property type="entry name" value="CNMP_BINDING_3"/>
    <property type="match status" value="1"/>
</dbReference>
<name>A0AAD0YSW3_CHRID</name>
<dbReference type="InterPro" id="IPR018490">
    <property type="entry name" value="cNMP-bd_dom_sf"/>
</dbReference>
<dbReference type="SUPFAM" id="SSF51206">
    <property type="entry name" value="cAMP-binding domain-like"/>
    <property type="match status" value="1"/>
</dbReference>
<feature type="domain" description="Cyclic nucleotide-binding" evidence="1">
    <location>
        <begin position="30"/>
        <end position="129"/>
    </location>
</feature>
<dbReference type="Gene3D" id="2.60.120.10">
    <property type="entry name" value="Jelly Rolls"/>
    <property type="match status" value="1"/>
</dbReference>
<proteinExistence type="predicted"/>
<dbReference type="KEGG" id="cio:CEQ15_05100"/>
<gene>
    <name evidence="2" type="ORF">EG352_01875</name>
</gene>
<sequence>MLRTNHSFLKYFEQLYHQQDQKKDIVLQSFSKGEKILIQDQKPSGVMLIKEGIVKCFFAEENGKEYIVEFLSTGEIIGEVEMIKNINCLCSIQAMTEIVVYSVDIPYCKSLIQKDITLNNLLLDSFAERIINTSSKASYQQLYTTEYTLVQLLAMQEKQQIQLSKEDMAAYLGIAVRSLNRILKNLK</sequence>